<dbReference type="InterPro" id="IPR000182">
    <property type="entry name" value="GNAT_dom"/>
</dbReference>
<dbReference type="GO" id="GO:0016747">
    <property type="term" value="F:acyltransferase activity, transferring groups other than amino-acyl groups"/>
    <property type="evidence" value="ECO:0007669"/>
    <property type="project" value="InterPro"/>
</dbReference>
<dbReference type="RefSeq" id="WP_095722165.1">
    <property type="nucleotide sequence ID" value="NZ_NTFS01000130.1"/>
</dbReference>
<evidence type="ECO:0000259" key="3">
    <source>
        <dbReference type="PROSITE" id="PS51186"/>
    </source>
</evidence>
<evidence type="ECO:0000313" key="5">
    <source>
        <dbReference type="Proteomes" id="UP000218238"/>
    </source>
</evidence>
<comment type="caution">
    <text evidence="4">The sequence shown here is derived from an EMBL/GenBank/DDBJ whole genome shotgun (WGS) entry which is preliminary data.</text>
</comment>
<organism evidence="4 5">
    <name type="scientific">Brunnivagina elsteri CCALA 953</name>
    <dbReference type="NCBI Taxonomy" id="987040"/>
    <lineage>
        <taxon>Bacteria</taxon>
        <taxon>Bacillati</taxon>
        <taxon>Cyanobacteriota</taxon>
        <taxon>Cyanophyceae</taxon>
        <taxon>Nostocales</taxon>
        <taxon>Calotrichaceae</taxon>
        <taxon>Brunnivagina</taxon>
    </lineage>
</organism>
<name>A0A2A2TJG4_9CYAN</name>
<dbReference type="EMBL" id="NTFS01000130">
    <property type="protein sequence ID" value="PAX53798.1"/>
    <property type="molecule type" value="Genomic_DNA"/>
</dbReference>
<keyword evidence="5" id="KW-1185">Reference proteome</keyword>
<dbReference type="PROSITE" id="PS51186">
    <property type="entry name" value="GNAT"/>
    <property type="match status" value="1"/>
</dbReference>
<dbReference type="Pfam" id="PF13673">
    <property type="entry name" value="Acetyltransf_10"/>
    <property type="match status" value="1"/>
</dbReference>
<dbReference type="Gene3D" id="3.40.630.30">
    <property type="match status" value="1"/>
</dbReference>
<protein>
    <submittedName>
        <fullName evidence="4">GNAT family N-acetyltransferase</fullName>
    </submittedName>
</protein>
<sequence>MSQVTVKIATSTNEFAAIEEIRKTVFQEEQGVDAVFDFDGLDETCDRLIASLNGEFIGTVRIRVLNPEMAKIERLAVLKQGRGYGIGKKLMAEALEIAKSKGILEVVIHAQEYIKPLHQQLGFEEYGDVFVSSGIRHVKMRKVIKNEE</sequence>
<reference evidence="4 5" key="1">
    <citation type="submission" date="2017-08" db="EMBL/GenBank/DDBJ databases">
        <title>Draft genome sequence of filamentous cyanobacterium Calothrix elsteri CCALA 953.</title>
        <authorList>
            <person name="Gagunashvili A.N."/>
            <person name="Elster J."/>
            <person name="Andresson O.S."/>
        </authorList>
    </citation>
    <scope>NUCLEOTIDE SEQUENCE [LARGE SCALE GENOMIC DNA]</scope>
    <source>
        <strain evidence="4 5">CCALA 953</strain>
    </source>
</reference>
<dbReference type="AlphaFoldDB" id="A0A2A2TJG4"/>
<keyword evidence="1 4" id="KW-0808">Transferase</keyword>
<accession>A0A2A2TJG4</accession>
<evidence type="ECO:0000256" key="2">
    <source>
        <dbReference type="ARBA" id="ARBA00023315"/>
    </source>
</evidence>
<dbReference type="CDD" id="cd04301">
    <property type="entry name" value="NAT_SF"/>
    <property type="match status" value="1"/>
</dbReference>
<feature type="domain" description="N-acetyltransferase" evidence="3">
    <location>
        <begin position="4"/>
        <end position="145"/>
    </location>
</feature>
<dbReference type="InterPro" id="IPR016181">
    <property type="entry name" value="Acyl_CoA_acyltransferase"/>
</dbReference>
<dbReference type="OrthoDB" id="9796171at2"/>
<dbReference type="PANTHER" id="PTHR43877">
    <property type="entry name" value="AMINOALKYLPHOSPHONATE N-ACETYLTRANSFERASE-RELATED-RELATED"/>
    <property type="match status" value="1"/>
</dbReference>
<evidence type="ECO:0000313" key="4">
    <source>
        <dbReference type="EMBL" id="PAX53798.1"/>
    </source>
</evidence>
<gene>
    <name evidence="4" type="ORF">CK510_13315</name>
</gene>
<keyword evidence="2" id="KW-0012">Acyltransferase</keyword>
<proteinExistence type="predicted"/>
<dbReference type="InterPro" id="IPR050832">
    <property type="entry name" value="Bact_Acetyltransf"/>
</dbReference>
<evidence type="ECO:0000256" key="1">
    <source>
        <dbReference type="ARBA" id="ARBA00022679"/>
    </source>
</evidence>
<dbReference type="Proteomes" id="UP000218238">
    <property type="component" value="Unassembled WGS sequence"/>
</dbReference>
<dbReference type="SUPFAM" id="SSF55729">
    <property type="entry name" value="Acyl-CoA N-acyltransferases (Nat)"/>
    <property type="match status" value="1"/>
</dbReference>